<proteinExistence type="predicted"/>
<dbReference type="STRING" id="1365484.W6PSD7"/>
<reference evidence="1" key="1">
    <citation type="journal article" date="2014" name="Nat. Commun.">
        <title>Multiple recent horizontal transfers of a large genomic region in cheese making fungi.</title>
        <authorList>
            <person name="Cheeseman K."/>
            <person name="Ropars J."/>
            <person name="Renault P."/>
            <person name="Dupont J."/>
            <person name="Gouzy J."/>
            <person name="Branca A."/>
            <person name="Abraham A.L."/>
            <person name="Ceppi M."/>
            <person name="Conseiller E."/>
            <person name="Debuchy R."/>
            <person name="Malagnac F."/>
            <person name="Goarin A."/>
            <person name="Silar P."/>
            <person name="Lacoste S."/>
            <person name="Sallet E."/>
            <person name="Bensimon A."/>
            <person name="Giraud T."/>
            <person name="Brygoo Y."/>
        </authorList>
    </citation>
    <scope>NUCLEOTIDE SEQUENCE [LARGE SCALE GENOMIC DNA]</scope>
    <source>
        <strain evidence="1">FM164</strain>
    </source>
</reference>
<evidence type="ECO:0000313" key="1">
    <source>
        <dbReference type="EMBL" id="CDM26671.1"/>
    </source>
</evidence>
<gene>
    <name evidence="1" type="ORF">PROQFM164_S01g000480</name>
</gene>
<accession>W6PSD7</accession>
<name>W6PSD7_PENRF</name>
<keyword evidence="2" id="KW-1185">Reference proteome</keyword>
<protein>
    <submittedName>
        <fullName evidence="1">Genomic scaffold, ProqFM164S01</fullName>
    </submittedName>
</protein>
<sequence length="71" mass="7705">MQMLLHPHVKNTMMSKVDSQSPWSALNLGIKDVQHGISCAQGSDARLKVAEVVLDNIVRAKGFSNAYGGRP</sequence>
<dbReference type="AlphaFoldDB" id="W6PSD7"/>
<dbReference type="OrthoDB" id="435038at2759"/>
<organism evidence="1 2">
    <name type="scientific">Penicillium roqueforti (strain FM164)</name>
    <dbReference type="NCBI Taxonomy" id="1365484"/>
    <lineage>
        <taxon>Eukaryota</taxon>
        <taxon>Fungi</taxon>
        <taxon>Dikarya</taxon>
        <taxon>Ascomycota</taxon>
        <taxon>Pezizomycotina</taxon>
        <taxon>Eurotiomycetes</taxon>
        <taxon>Eurotiomycetidae</taxon>
        <taxon>Eurotiales</taxon>
        <taxon>Aspergillaceae</taxon>
        <taxon>Penicillium</taxon>
    </lineage>
</organism>
<dbReference type="Proteomes" id="UP000030686">
    <property type="component" value="Unassembled WGS sequence"/>
</dbReference>
<evidence type="ECO:0000313" key="2">
    <source>
        <dbReference type="Proteomes" id="UP000030686"/>
    </source>
</evidence>
<dbReference type="EMBL" id="HG792015">
    <property type="protein sequence ID" value="CDM26671.1"/>
    <property type="molecule type" value="Genomic_DNA"/>
</dbReference>